<keyword evidence="2 5" id="KW-0812">Transmembrane</keyword>
<protein>
    <submittedName>
        <fullName evidence="7">O-antigen ligase family protein</fullName>
    </submittedName>
</protein>
<feature type="transmembrane region" description="Helical" evidence="5">
    <location>
        <begin position="56"/>
        <end position="75"/>
    </location>
</feature>
<dbReference type="GO" id="GO:0016874">
    <property type="term" value="F:ligase activity"/>
    <property type="evidence" value="ECO:0007669"/>
    <property type="project" value="UniProtKB-KW"/>
</dbReference>
<evidence type="ECO:0000256" key="5">
    <source>
        <dbReference type="SAM" id="Phobius"/>
    </source>
</evidence>
<gene>
    <name evidence="7" type="ORF">NAG76_04005</name>
</gene>
<feature type="transmembrane region" description="Helical" evidence="5">
    <location>
        <begin position="87"/>
        <end position="106"/>
    </location>
</feature>
<evidence type="ECO:0000259" key="6">
    <source>
        <dbReference type="Pfam" id="PF04932"/>
    </source>
</evidence>
<keyword evidence="7" id="KW-0436">Ligase</keyword>
<organism evidence="7 8">
    <name type="scientific">Candidatus Pristimantibacillus lignocellulolyticus</name>
    <dbReference type="NCBI Taxonomy" id="2994561"/>
    <lineage>
        <taxon>Bacteria</taxon>
        <taxon>Bacillati</taxon>
        <taxon>Bacillota</taxon>
        <taxon>Bacilli</taxon>
        <taxon>Bacillales</taxon>
        <taxon>Paenibacillaceae</taxon>
        <taxon>Candidatus Pristimantibacillus</taxon>
    </lineage>
</organism>
<dbReference type="InterPro" id="IPR011990">
    <property type="entry name" value="TPR-like_helical_dom_sf"/>
</dbReference>
<reference evidence="7" key="1">
    <citation type="submission" date="2022-05" db="EMBL/GenBank/DDBJ databases">
        <title>Novel bacterial taxa in a minimal lignocellulolytic consortium and its capacity to transform plastics disclosed by genome-resolved metagenomics.</title>
        <authorList>
            <person name="Rodriguez C.A.D."/>
            <person name="Diaz-Garcia L."/>
            <person name="Herrera K."/>
            <person name="Tarazona N.A."/>
            <person name="Sproer C."/>
            <person name="Overmann J."/>
            <person name="Jimenez D.J."/>
        </authorList>
    </citation>
    <scope>NUCLEOTIDE SEQUENCE</scope>
    <source>
        <strain evidence="7">MAG5</strain>
    </source>
</reference>
<dbReference type="AlphaFoldDB" id="A0A9J6ZGW7"/>
<evidence type="ECO:0000313" key="8">
    <source>
        <dbReference type="Proteomes" id="UP001056756"/>
    </source>
</evidence>
<evidence type="ECO:0000256" key="3">
    <source>
        <dbReference type="ARBA" id="ARBA00022989"/>
    </source>
</evidence>
<comment type="subcellular location">
    <subcellularLocation>
        <location evidence="1">Membrane</location>
        <topology evidence="1">Multi-pass membrane protein</topology>
    </subcellularLocation>
</comment>
<feature type="transmembrane region" description="Helical" evidence="5">
    <location>
        <begin position="268"/>
        <end position="290"/>
    </location>
</feature>
<feature type="transmembrane region" description="Helical" evidence="5">
    <location>
        <begin position="112"/>
        <end position="131"/>
    </location>
</feature>
<evidence type="ECO:0000313" key="7">
    <source>
        <dbReference type="EMBL" id="URN95434.1"/>
    </source>
</evidence>
<dbReference type="PANTHER" id="PTHR37422:SF13">
    <property type="entry name" value="LIPOPOLYSACCHARIDE BIOSYNTHESIS PROTEIN PA4999-RELATED"/>
    <property type="match status" value="1"/>
</dbReference>
<sequence length="819" mass="92781">MATKNKNSSIESFQHLLTKRSTMFWIISSCLIFFFLFMPFQSGLLNGSQPTDEINILYSFIIGALLLICIGIHMYQSRNNSIVHTPLQYVIWSIPLIYGISMFGAVSTHYSYLEFMIWIFYAILFMTAYHLLRQNDGQHIAFYIYMGSSSVIVLFGMMNWFGNASLWGLLPWEVYQDAAWNSGIDIRLASVFQYANTYAAYLIAFLFACLFTIVSSKNKYIVLFASFMFVPALISFILTLSRGGWTIFPVILILVLPLLTFSKQIQALFQLVLALVASVIMLPSMNSYGLLLQQNHTQGSALLAWGILLGGSLVTAVIAFAFQKYVATRLEQKLQSFNKRKWIMFLIPIVGIIAAIAGAYLLLGNTGFTKLLPASIGDRIANINFNQHSVLERGTFYKDALSIWKDYPIDGAGGGAWQALYQQYQNNPYTSSLAHSFFIQMLVEVGALGMLALFMTLAIVYYYFFKAYIKKTDDEKLIPSIWYIVVTSILIHSVLDFNMSYIYLGALVFFCLGAMLSSSEARTFQWQTKVRFIKIRTAAPFILIVGACGFLIITMINISGYNAYRDVQQAIQTQSVEQSLEQLNTAIDRGGNPAYSEFKVQVLIQTYELTYEEHYATEAQRILNAMNKNEPYYEKFIYRQLDLNKLLHKDEDSAVVIKDAIEKYPWEIDLYVELARTQFRRSVAALEQDDPQSAKQYLQSIIDLRDEVLTKALELENLPDAQLQGRAFGITPKLAMPIGQAFYVLGDYVQAESYLALAWNPAFNDNNDTMAALYYSAVLQKLNRPSEEINAVIFSAFADRQDELQAILDGLIAALPINN</sequence>
<feature type="transmembrane region" description="Helical" evidence="5">
    <location>
        <begin position="538"/>
        <end position="558"/>
    </location>
</feature>
<evidence type="ECO:0000256" key="1">
    <source>
        <dbReference type="ARBA" id="ARBA00004141"/>
    </source>
</evidence>
<name>A0A9J6ZGW7_9BACL</name>
<feature type="transmembrane region" description="Helical" evidence="5">
    <location>
        <begin position="501"/>
        <end position="517"/>
    </location>
</feature>
<dbReference type="PANTHER" id="PTHR37422">
    <property type="entry name" value="TEICHURONIC ACID BIOSYNTHESIS PROTEIN TUAE"/>
    <property type="match status" value="1"/>
</dbReference>
<feature type="transmembrane region" description="Helical" evidence="5">
    <location>
        <begin position="21"/>
        <end position="44"/>
    </location>
</feature>
<feature type="transmembrane region" description="Helical" evidence="5">
    <location>
        <begin position="302"/>
        <end position="322"/>
    </location>
</feature>
<keyword evidence="4 5" id="KW-0472">Membrane</keyword>
<keyword evidence="3 5" id="KW-1133">Transmembrane helix</keyword>
<feature type="transmembrane region" description="Helical" evidence="5">
    <location>
        <begin position="221"/>
        <end position="238"/>
    </location>
</feature>
<dbReference type="EMBL" id="CP097899">
    <property type="protein sequence ID" value="URN95434.1"/>
    <property type="molecule type" value="Genomic_DNA"/>
</dbReference>
<dbReference type="InterPro" id="IPR051533">
    <property type="entry name" value="WaaL-like"/>
</dbReference>
<dbReference type="GO" id="GO:0016020">
    <property type="term" value="C:membrane"/>
    <property type="evidence" value="ECO:0007669"/>
    <property type="project" value="UniProtKB-SubCell"/>
</dbReference>
<feature type="transmembrane region" description="Helical" evidence="5">
    <location>
        <begin position="437"/>
        <end position="465"/>
    </location>
</feature>
<dbReference type="Proteomes" id="UP001056756">
    <property type="component" value="Chromosome"/>
</dbReference>
<dbReference type="KEGG" id="plig:NAG76_04005"/>
<dbReference type="Gene3D" id="1.25.40.10">
    <property type="entry name" value="Tetratricopeptide repeat domain"/>
    <property type="match status" value="1"/>
</dbReference>
<evidence type="ECO:0000256" key="4">
    <source>
        <dbReference type="ARBA" id="ARBA00023136"/>
    </source>
</evidence>
<dbReference type="Pfam" id="PF04932">
    <property type="entry name" value="Wzy_C"/>
    <property type="match status" value="1"/>
</dbReference>
<dbReference type="SUPFAM" id="SSF48452">
    <property type="entry name" value="TPR-like"/>
    <property type="match status" value="1"/>
</dbReference>
<feature type="transmembrane region" description="Helical" evidence="5">
    <location>
        <begin position="244"/>
        <end position="261"/>
    </location>
</feature>
<feature type="transmembrane region" description="Helical" evidence="5">
    <location>
        <begin position="198"/>
        <end position="214"/>
    </location>
</feature>
<dbReference type="InterPro" id="IPR007016">
    <property type="entry name" value="O-antigen_ligase-rel_domated"/>
</dbReference>
<feature type="transmembrane region" description="Helical" evidence="5">
    <location>
        <begin position="342"/>
        <end position="363"/>
    </location>
</feature>
<feature type="transmembrane region" description="Helical" evidence="5">
    <location>
        <begin position="143"/>
        <end position="162"/>
    </location>
</feature>
<accession>A0A9J6ZGW7</accession>
<evidence type="ECO:0000256" key="2">
    <source>
        <dbReference type="ARBA" id="ARBA00022692"/>
    </source>
</evidence>
<feature type="transmembrane region" description="Helical" evidence="5">
    <location>
        <begin position="477"/>
        <end position="495"/>
    </location>
</feature>
<feature type="domain" description="O-antigen ligase-related" evidence="6">
    <location>
        <begin position="228"/>
        <end position="454"/>
    </location>
</feature>
<proteinExistence type="predicted"/>